<dbReference type="Pfam" id="PF00590">
    <property type="entry name" value="TP_methylase"/>
    <property type="match status" value="1"/>
</dbReference>
<keyword evidence="1 6" id="KW-0963">Cytoplasm</keyword>
<feature type="region of interest" description="Disordered" evidence="7">
    <location>
        <begin position="1"/>
        <end position="69"/>
    </location>
</feature>
<dbReference type="NCBIfam" id="TIGR00096">
    <property type="entry name" value="16S rRNA (cytidine(1402)-2'-O)-methyltransferase"/>
    <property type="match status" value="1"/>
</dbReference>
<dbReference type="InterPro" id="IPR035996">
    <property type="entry name" value="4pyrrol_Methylase_sf"/>
</dbReference>
<evidence type="ECO:0000259" key="8">
    <source>
        <dbReference type="Pfam" id="PF00590"/>
    </source>
</evidence>
<keyword evidence="4 6" id="KW-0808">Transferase</keyword>
<dbReference type="CDD" id="cd11648">
    <property type="entry name" value="RsmI"/>
    <property type="match status" value="1"/>
</dbReference>
<dbReference type="PANTHER" id="PTHR46111:SF1">
    <property type="entry name" value="RIBOSOMAL RNA SMALL SUBUNIT METHYLTRANSFERASE I"/>
    <property type="match status" value="1"/>
</dbReference>
<dbReference type="EC" id="2.1.1.198" evidence="6"/>
<evidence type="ECO:0000256" key="2">
    <source>
        <dbReference type="ARBA" id="ARBA00022552"/>
    </source>
</evidence>
<dbReference type="InterPro" id="IPR008189">
    <property type="entry name" value="rRNA_ssu_MeTfrase_I"/>
</dbReference>
<organism evidence="9 10">
    <name type="scientific">Streptomyces yaizuensis</name>
    <dbReference type="NCBI Taxonomy" id="2989713"/>
    <lineage>
        <taxon>Bacteria</taxon>
        <taxon>Bacillati</taxon>
        <taxon>Actinomycetota</taxon>
        <taxon>Actinomycetes</taxon>
        <taxon>Kitasatosporales</taxon>
        <taxon>Streptomycetaceae</taxon>
        <taxon>Streptomyces</taxon>
    </lineage>
</organism>
<name>A0ABQ5PA05_9ACTN</name>
<comment type="subcellular location">
    <subcellularLocation>
        <location evidence="6">Cytoplasm</location>
    </subcellularLocation>
</comment>
<dbReference type="HAMAP" id="MF_01877">
    <property type="entry name" value="16SrRNA_methyltr_I"/>
    <property type="match status" value="1"/>
</dbReference>
<dbReference type="Proteomes" id="UP001291653">
    <property type="component" value="Unassembled WGS sequence"/>
</dbReference>
<evidence type="ECO:0000256" key="7">
    <source>
        <dbReference type="SAM" id="MobiDB-lite"/>
    </source>
</evidence>
<dbReference type="InterPro" id="IPR014776">
    <property type="entry name" value="4pyrrole_Mease_sub2"/>
</dbReference>
<dbReference type="InterPro" id="IPR014777">
    <property type="entry name" value="4pyrrole_Mease_sub1"/>
</dbReference>
<reference evidence="9 10" key="1">
    <citation type="submission" date="2022-10" db="EMBL/GenBank/DDBJ databases">
        <title>Draft genome sequence of Streptomyces sp. YSPA8.</title>
        <authorList>
            <person name="Moriuchi R."/>
            <person name="Dohra H."/>
            <person name="Yamamura H."/>
            <person name="Kodani S."/>
        </authorList>
    </citation>
    <scope>NUCLEOTIDE SEQUENCE [LARGE SCALE GENOMIC DNA]</scope>
    <source>
        <strain evidence="9 10">YSPA8</strain>
    </source>
</reference>
<feature type="domain" description="Tetrapyrrole methylase" evidence="8">
    <location>
        <begin position="72"/>
        <end position="274"/>
    </location>
</feature>
<dbReference type="Gene3D" id="3.30.950.10">
    <property type="entry name" value="Methyltransferase, Cobalt-precorrin-4 Transmethylase, Domain 2"/>
    <property type="match status" value="1"/>
</dbReference>
<dbReference type="PANTHER" id="PTHR46111">
    <property type="entry name" value="RIBOSOMAL RNA SMALL SUBUNIT METHYLTRANSFERASE I"/>
    <property type="match status" value="1"/>
</dbReference>
<comment type="similarity">
    <text evidence="6">Belongs to the methyltransferase superfamily. RsmI family.</text>
</comment>
<evidence type="ECO:0000256" key="6">
    <source>
        <dbReference type="HAMAP-Rule" id="MF_01877"/>
    </source>
</evidence>
<evidence type="ECO:0000256" key="5">
    <source>
        <dbReference type="ARBA" id="ARBA00022691"/>
    </source>
</evidence>
<keyword evidence="10" id="KW-1185">Reference proteome</keyword>
<evidence type="ECO:0000313" key="10">
    <source>
        <dbReference type="Proteomes" id="UP001291653"/>
    </source>
</evidence>
<dbReference type="Gene3D" id="3.40.1010.10">
    <property type="entry name" value="Cobalt-precorrin-4 Transmethylase, Domain 1"/>
    <property type="match status" value="1"/>
</dbReference>
<comment type="catalytic activity">
    <reaction evidence="6">
        <text>cytidine(1402) in 16S rRNA + S-adenosyl-L-methionine = 2'-O-methylcytidine(1402) in 16S rRNA + S-adenosyl-L-homocysteine + H(+)</text>
        <dbReference type="Rhea" id="RHEA:42924"/>
        <dbReference type="Rhea" id="RHEA-COMP:10285"/>
        <dbReference type="Rhea" id="RHEA-COMP:10286"/>
        <dbReference type="ChEBI" id="CHEBI:15378"/>
        <dbReference type="ChEBI" id="CHEBI:57856"/>
        <dbReference type="ChEBI" id="CHEBI:59789"/>
        <dbReference type="ChEBI" id="CHEBI:74495"/>
        <dbReference type="ChEBI" id="CHEBI:82748"/>
        <dbReference type="EC" id="2.1.1.198"/>
    </reaction>
</comment>
<comment type="function">
    <text evidence="6">Catalyzes the 2'-O-methylation of the ribose of cytidine 1402 (C1402) in 16S rRNA.</text>
</comment>
<protein>
    <recommendedName>
        <fullName evidence="6">Ribosomal RNA small subunit methyltransferase I</fullName>
        <ecNumber evidence="6">2.1.1.198</ecNumber>
    </recommendedName>
    <alternativeName>
        <fullName evidence="6">16S rRNA 2'-O-ribose C1402 methyltransferase</fullName>
    </alternativeName>
    <alternativeName>
        <fullName evidence="6">rRNA (cytidine-2'-O-)-methyltransferase RsmI</fullName>
    </alternativeName>
</protein>
<evidence type="ECO:0000313" key="9">
    <source>
        <dbReference type="EMBL" id="GLF99402.1"/>
    </source>
</evidence>
<dbReference type="InterPro" id="IPR000878">
    <property type="entry name" value="4pyrrol_Mease"/>
</dbReference>
<accession>A0ABQ5PA05</accession>
<keyword evidence="2 6" id="KW-0698">rRNA processing</keyword>
<evidence type="ECO:0000256" key="4">
    <source>
        <dbReference type="ARBA" id="ARBA00022679"/>
    </source>
</evidence>
<feature type="compositionally biased region" description="Polar residues" evidence="7">
    <location>
        <begin position="1"/>
        <end position="21"/>
    </location>
</feature>
<comment type="caution">
    <text evidence="9">The sequence shown here is derived from an EMBL/GenBank/DDBJ whole genome shotgun (WGS) entry which is preliminary data.</text>
</comment>
<feature type="compositionally biased region" description="Acidic residues" evidence="7">
    <location>
        <begin position="30"/>
        <end position="49"/>
    </location>
</feature>
<keyword evidence="3 6" id="KW-0489">Methyltransferase</keyword>
<evidence type="ECO:0000256" key="3">
    <source>
        <dbReference type="ARBA" id="ARBA00022603"/>
    </source>
</evidence>
<proteinExistence type="inferred from homology"/>
<dbReference type="SUPFAM" id="SSF53790">
    <property type="entry name" value="Tetrapyrrole methylase"/>
    <property type="match status" value="1"/>
</dbReference>
<gene>
    <name evidence="6 9" type="primary">rsmI</name>
    <name evidence="9" type="ORF">SYYSPA8_33915</name>
</gene>
<sequence>MTTAHASGTTPASDASDTSDTPGGAGAPDAYEDSEAFEGDDGYEEDGEGDEAHGGPGGQAPGPVPAHGAGLLVLAGTPIGDPADAPPRLAAELASADVVAAEDTRRLRRLTHALGVRPSGRVVSYNEVNEVSRTPQLVETLAGGGRVLLVTDAGMPSVSDPGYRLVAAAVERGVRVTAVPGPSAVLTALALSGLPVDRFSFEGFPPRKQGELLARLRENATERRTQVYFESRHRLAATLAAMAEAYGADRRAAVCRELTKTYEEIRRGSLGELAEWAAPGEVRGEITIVVEGVTATRPADVTPGELVRRVRVREEAGERRKEAIAAVAAELGVPKRTVFDAVVAAKNAQGPA</sequence>
<evidence type="ECO:0000256" key="1">
    <source>
        <dbReference type="ARBA" id="ARBA00022490"/>
    </source>
</evidence>
<keyword evidence="5 6" id="KW-0949">S-adenosyl-L-methionine</keyword>
<dbReference type="EMBL" id="BSBI01000020">
    <property type="protein sequence ID" value="GLF99402.1"/>
    <property type="molecule type" value="Genomic_DNA"/>
</dbReference>